<dbReference type="EMBL" id="KE148158">
    <property type="protein sequence ID" value="EPE04996.1"/>
    <property type="molecule type" value="Genomic_DNA"/>
</dbReference>
<dbReference type="eggNOG" id="KOG1840">
    <property type="taxonomic scope" value="Eukaryota"/>
</dbReference>
<reference evidence="3 4" key="1">
    <citation type="journal article" date="2013" name="BMC Genomics">
        <title>The genome and transcriptome of the pine saprophyte Ophiostoma piceae, and a comparison with the bark beetle-associated pine pathogen Grosmannia clavigera.</title>
        <authorList>
            <person name="Haridas S."/>
            <person name="Wang Y."/>
            <person name="Lim L."/>
            <person name="Massoumi Alamouti S."/>
            <person name="Jackman S."/>
            <person name="Docking R."/>
            <person name="Robertson G."/>
            <person name="Birol I."/>
            <person name="Bohlmann J."/>
            <person name="Breuil C."/>
        </authorList>
    </citation>
    <scope>NUCLEOTIDE SEQUENCE [LARGE SCALE GENOMIC DNA]</scope>
    <source>
        <strain evidence="3 4">UAMH 11346</strain>
    </source>
</reference>
<dbReference type="VEuPathDB" id="FungiDB:F503_00150"/>
<name>S3BZW2_OPHP1</name>
<dbReference type="PANTHER" id="PTHR46082:SF6">
    <property type="entry name" value="AAA+ ATPASE DOMAIN-CONTAINING PROTEIN-RELATED"/>
    <property type="match status" value="1"/>
</dbReference>
<dbReference type="InterPro" id="IPR019734">
    <property type="entry name" value="TPR_rpt"/>
</dbReference>
<evidence type="ECO:0000259" key="1">
    <source>
        <dbReference type="Pfam" id="PF00931"/>
    </source>
</evidence>
<feature type="domain" description="Heterokaryon incompatibility" evidence="2">
    <location>
        <begin position="24"/>
        <end position="115"/>
    </location>
</feature>
<dbReference type="Pfam" id="PF13424">
    <property type="entry name" value="TPR_12"/>
    <property type="match status" value="4"/>
</dbReference>
<sequence length="1454" mass="163975">MRLLECSDGKFKPPKNLVANIPRYAILSHTWGTDDEEVTFQDLVNGTEGGKTGFEKLMFCAAQAKHDGLRYFWVDTCCIDRSNNSELSEALNSMFAWYRDADRCYAYLSDISTSESKEDGAQSELAWESAFRASRWFTRGWTLQELLAPASVEFFSAEGHRLGDKRSLEQPIHEITGIAIPALRAGAFAEFDVEERFRWAKSRETSRAEDWAYCLLGIFGIFMSPIYGEGKEHAVRRLRQKIAANAPMHKKAKNRTWMVPFDKNPSFTGRQSDLNGLRQALFTGDQTTKVAIVGLGGIGKTQLALSLAYQTRDENENCSVIWMPATSKESIGQAYLHAAQQLGISGWEDEKADVKRLVQDHLSSESAGQWLLIFDNADDVNMWVDKSAGESARLIDYLPKSRHGSIIFTTRDRKTAIKLAGRNIVEMSVLDEAGSERLLRNYLYDEDLLNDQGDVSAFLAQLTYLPLAIVQAAAYINQNGIDLADYLSLLDAQEEDVIDLLSEDFEDERRYLETKNPVATTWLISFERVRQRDSLAAEYLSFMACIDAKDIPQSLLPPNPSPKKVIDAIGTLKGYSFISQQSTGSAINIHRLVHLSIRNWLRKEGLLSVWTGQVIARLADVFTDAGYGNRDVWRTYMPHAYYAIGPDIEDEDDKNRLTLLSEYGRCLSYDGRYNEAESIFQRVTETRTTTLGADHPDTLASLASLALTFRDQGRWDEAEKLLLQLAEIRKATLGADHPDTTTSLANLAVTYGDQDRWEEAEKLLLQVVKITETQFGADHSDTLSTKSNLALAYKNQGRWNEAEKLQVQVMEASKTILGADHPDTLIYIANLASTYKTQCRWDEAEKLEVQVVETSKTKLGADHPFTLGLISNLAFTLWNQDRWDEATKMNEQVMETRKIKLGPDHRYTLESMAILASRLYDQGQLDEAEKLRVQVIEARKTKLGADHSSTLKSISSLASMFWDQGRHDEAKRLEAQVMEASRTKFGADHPGHLTRISSFASTYKAQGRWDEAGKLEEEVMETSKTKLGADHPDTLTRISTLASTYSVQERLDEAERLRAYVMETRKTKFGADHSSTLESMTELAWTFLSQGRWDEAEKLQEQVLETSKMELGADHPDTETRIDDLIRTYKLQERRDMVEKLEVQLMETRKARLGADHPDTLRSMYDLAYTWRCLGLHTEALALMKDCAQARQRTLGSDDEDTAVLLACPPLLRHAGLLLLHESGQPSFARVIARSALTCTAQLTLFDFVCHVQGGDGHSIPARLQDLCQSYYQQHTEMAVGYILQQRFYLFKIFSYPSQTAKTKAQTVRDTALRTRPIIATGPPPMVLPCPTPEEIDWATIMERCKDWWQWNASNSHPATSLAAQAPCWMSKIIRRRHSSLAKAASSLLTQFRTGLCTNPCRRQAVDSPACRCGSEEDIPAFVVLECPAVPCWPARWLQTVTSLEHRLQEGLAA</sequence>
<dbReference type="Gene3D" id="1.25.40.10">
    <property type="entry name" value="Tetratricopeptide repeat domain"/>
    <property type="match status" value="3"/>
</dbReference>
<dbReference type="OMA" id="WATIMER"/>
<evidence type="ECO:0000313" key="4">
    <source>
        <dbReference type="Proteomes" id="UP000016923"/>
    </source>
</evidence>
<dbReference type="InterPro" id="IPR002182">
    <property type="entry name" value="NB-ARC"/>
</dbReference>
<dbReference type="OrthoDB" id="626167at2759"/>
<dbReference type="Pfam" id="PF00931">
    <property type="entry name" value="NB-ARC"/>
    <property type="match status" value="1"/>
</dbReference>
<organism evidence="3 4">
    <name type="scientific">Ophiostoma piceae (strain UAMH 11346)</name>
    <name type="common">Sap stain fungus</name>
    <dbReference type="NCBI Taxonomy" id="1262450"/>
    <lineage>
        <taxon>Eukaryota</taxon>
        <taxon>Fungi</taxon>
        <taxon>Dikarya</taxon>
        <taxon>Ascomycota</taxon>
        <taxon>Pezizomycotina</taxon>
        <taxon>Sordariomycetes</taxon>
        <taxon>Sordariomycetidae</taxon>
        <taxon>Ophiostomatales</taxon>
        <taxon>Ophiostomataceae</taxon>
        <taxon>Ophiostoma</taxon>
    </lineage>
</organism>
<dbReference type="Pfam" id="PF06985">
    <property type="entry name" value="HET"/>
    <property type="match status" value="1"/>
</dbReference>
<accession>S3BZW2</accession>
<keyword evidence="4" id="KW-1185">Reference proteome</keyword>
<dbReference type="SUPFAM" id="SSF52540">
    <property type="entry name" value="P-loop containing nucleoside triphosphate hydrolases"/>
    <property type="match status" value="1"/>
</dbReference>
<gene>
    <name evidence="3" type="ORF">F503_00150</name>
</gene>
<dbReference type="STRING" id="1262450.S3BZW2"/>
<dbReference type="Gene3D" id="3.40.50.300">
    <property type="entry name" value="P-loop containing nucleotide triphosphate hydrolases"/>
    <property type="match status" value="1"/>
</dbReference>
<proteinExistence type="predicted"/>
<dbReference type="Pfam" id="PF13374">
    <property type="entry name" value="TPR_10"/>
    <property type="match status" value="4"/>
</dbReference>
<dbReference type="InterPro" id="IPR027417">
    <property type="entry name" value="P-loop_NTPase"/>
</dbReference>
<evidence type="ECO:0000313" key="3">
    <source>
        <dbReference type="EMBL" id="EPE04996.1"/>
    </source>
</evidence>
<dbReference type="GO" id="GO:0043531">
    <property type="term" value="F:ADP binding"/>
    <property type="evidence" value="ECO:0007669"/>
    <property type="project" value="InterPro"/>
</dbReference>
<dbReference type="PANTHER" id="PTHR46082">
    <property type="entry name" value="ATP/GTP-BINDING PROTEIN-RELATED"/>
    <property type="match status" value="1"/>
</dbReference>
<dbReference type="InterPro" id="IPR053137">
    <property type="entry name" value="NLR-like"/>
</dbReference>
<dbReference type="InterPro" id="IPR010730">
    <property type="entry name" value="HET"/>
</dbReference>
<dbReference type="HOGENOM" id="CLU_000288_125_4_1"/>
<dbReference type="SUPFAM" id="SSF48452">
    <property type="entry name" value="TPR-like"/>
    <property type="match status" value="4"/>
</dbReference>
<dbReference type="InterPro" id="IPR011990">
    <property type="entry name" value="TPR-like_helical_dom_sf"/>
</dbReference>
<protein>
    <submittedName>
        <fullName evidence="3">Kinesin light chain 1</fullName>
    </submittedName>
</protein>
<feature type="domain" description="NB-ARC" evidence="1">
    <location>
        <begin position="271"/>
        <end position="446"/>
    </location>
</feature>
<evidence type="ECO:0000259" key="2">
    <source>
        <dbReference type="Pfam" id="PF06985"/>
    </source>
</evidence>
<dbReference type="SMART" id="SM00028">
    <property type="entry name" value="TPR"/>
    <property type="match status" value="5"/>
</dbReference>
<dbReference type="Proteomes" id="UP000016923">
    <property type="component" value="Unassembled WGS sequence"/>
</dbReference>